<dbReference type="Gene3D" id="3.60.21.10">
    <property type="match status" value="1"/>
</dbReference>
<accession>A0A286UJ33</accession>
<dbReference type="EMBL" id="NBII01000004">
    <property type="protein sequence ID" value="PAV19485.1"/>
    <property type="molecule type" value="Genomic_DNA"/>
</dbReference>
<dbReference type="GO" id="GO:0000166">
    <property type="term" value="F:nucleotide binding"/>
    <property type="evidence" value="ECO:0007669"/>
    <property type="project" value="UniProtKB-KW"/>
</dbReference>
<dbReference type="AlphaFoldDB" id="A0A286UJ33"/>
<evidence type="ECO:0000313" key="6">
    <source>
        <dbReference type="EMBL" id="PAV19485.1"/>
    </source>
</evidence>
<dbReference type="Proteomes" id="UP000217199">
    <property type="component" value="Unassembled WGS sequence"/>
</dbReference>
<dbReference type="GO" id="GO:0016787">
    <property type="term" value="F:hydrolase activity"/>
    <property type="evidence" value="ECO:0007669"/>
    <property type="project" value="UniProtKB-KW"/>
</dbReference>
<evidence type="ECO:0000259" key="4">
    <source>
        <dbReference type="Pfam" id="PF00149"/>
    </source>
</evidence>
<feature type="domain" description="5'-Nucleotidase C-terminal" evidence="5">
    <location>
        <begin position="349"/>
        <end position="480"/>
    </location>
</feature>
<proteinExistence type="inferred from homology"/>
<keyword evidence="3" id="KW-0378">Hydrolase</keyword>
<protein>
    <submittedName>
        <fullName evidence="6">Metallo-dependent phosphatase</fullName>
    </submittedName>
</protein>
<organism evidence="6 7">
    <name type="scientific">Pyrrhoderma noxium</name>
    <dbReference type="NCBI Taxonomy" id="2282107"/>
    <lineage>
        <taxon>Eukaryota</taxon>
        <taxon>Fungi</taxon>
        <taxon>Dikarya</taxon>
        <taxon>Basidiomycota</taxon>
        <taxon>Agaricomycotina</taxon>
        <taxon>Agaricomycetes</taxon>
        <taxon>Hymenochaetales</taxon>
        <taxon>Hymenochaetaceae</taxon>
        <taxon>Pyrrhoderma</taxon>
    </lineage>
</organism>
<dbReference type="Pfam" id="PF00149">
    <property type="entry name" value="Metallophos"/>
    <property type="match status" value="1"/>
</dbReference>
<keyword evidence="2" id="KW-0732">Signal</keyword>
<dbReference type="InterPro" id="IPR036907">
    <property type="entry name" value="5'-Nucleotdase_C_sf"/>
</dbReference>
<dbReference type="SUPFAM" id="SSF56300">
    <property type="entry name" value="Metallo-dependent phosphatases"/>
    <property type="match status" value="1"/>
</dbReference>
<dbReference type="InterPro" id="IPR006179">
    <property type="entry name" value="5_nucleotidase/apyrase"/>
</dbReference>
<reference evidence="6 7" key="1">
    <citation type="journal article" date="2017" name="Mol. Ecol.">
        <title>Comparative and population genomic landscape of Phellinus noxius: A hypervariable fungus causing root rot in trees.</title>
        <authorList>
            <person name="Chung C.L."/>
            <person name="Lee T.J."/>
            <person name="Akiba M."/>
            <person name="Lee H.H."/>
            <person name="Kuo T.H."/>
            <person name="Liu D."/>
            <person name="Ke H.M."/>
            <person name="Yokoi T."/>
            <person name="Roa M.B."/>
            <person name="Lu M.J."/>
            <person name="Chang Y.Y."/>
            <person name="Ann P.J."/>
            <person name="Tsai J.N."/>
            <person name="Chen C.Y."/>
            <person name="Tzean S.S."/>
            <person name="Ota Y."/>
            <person name="Hattori T."/>
            <person name="Sahashi N."/>
            <person name="Liou R.F."/>
            <person name="Kikuchi T."/>
            <person name="Tsai I.J."/>
        </authorList>
    </citation>
    <scope>NUCLEOTIDE SEQUENCE [LARGE SCALE GENOMIC DNA]</scope>
    <source>
        <strain evidence="6 7">FFPRI411160</strain>
    </source>
</reference>
<dbReference type="PANTHER" id="PTHR11575">
    <property type="entry name" value="5'-NUCLEOTIDASE-RELATED"/>
    <property type="match status" value="1"/>
</dbReference>
<keyword evidence="3" id="KW-0547">Nucleotide-binding</keyword>
<dbReference type="PANTHER" id="PTHR11575:SF48">
    <property type="entry name" value="5'-NUCLEOTIDASE"/>
    <property type="match status" value="1"/>
</dbReference>
<dbReference type="Gene3D" id="3.90.780.10">
    <property type="entry name" value="5'-Nucleotidase, C-terminal domain"/>
    <property type="match status" value="1"/>
</dbReference>
<comment type="caution">
    <text evidence="6">The sequence shown here is derived from an EMBL/GenBank/DDBJ whole genome shotgun (WGS) entry which is preliminary data.</text>
</comment>
<evidence type="ECO:0000256" key="3">
    <source>
        <dbReference type="RuleBase" id="RU362119"/>
    </source>
</evidence>
<evidence type="ECO:0000259" key="5">
    <source>
        <dbReference type="Pfam" id="PF02872"/>
    </source>
</evidence>
<dbReference type="OrthoDB" id="10252235at2759"/>
<dbReference type="InterPro" id="IPR008334">
    <property type="entry name" value="5'-Nucleotdase_C"/>
</dbReference>
<dbReference type="InterPro" id="IPR004843">
    <property type="entry name" value="Calcineurin-like_PHP"/>
</dbReference>
<dbReference type="PRINTS" id="PR01607">
    <property type="entry name" value="APYRASEFAMLY"/>
</dbReference>
<evidence type="ECO:0000256" key="2">
    <source>
        <dbReference type="ARBA" id="ARBA00022729"/>
    </source>
</evidence>
<sequence>MISLPLIHFNDAYTLRHQDSDVSHFAGTVNQIRETWPKRGKRPDGLFLFSGDIFGPSVESTFTRGEHMTPVLNELGIDVACLGNHDFDFGLPQLEKLISRCNFPWLLSNIIDTNTEKPWAPSYWITEKCGVKIGVIALVEADWVPTVMNWDTRLQHRSMLECALKLSKELRDPQGPHCVELIIALTHSRLPNDIELAQLCNTRPSLNCPNLANSHGIDIILGGHDHFFYVSKGCQPFIDFENGPQHAAHNHEHTEKVYGSEADDGVLVIKSGTDFHDLSSIELVLEDSHPGSIRRKVIREVRGRRYWITGRSPSSDIVRKTTDEVLKNVDRMLHVPICYTLTPWDVRSEVVRTRETAFGNLVADALFGGYAELLEEWTQRNIGIRTSKAQLVDGVLICGGSLRTDTIYPPGQISAYDVVKILPFDDPIVVIDISGEALWDAIECSLSLYPALEGRFPVIAGMHISWDSTAPPMQRLRKVEFLNVLSHKMSEVHQIDKVEENIINVSEGPFKENGYPTHKNSYSGVRYKALGVPNIRGSTNGESLSLTVSRKGPQFREKLDRNKVYRIVTAEYMAEGYDGFVPLKQGNHIVGHENGLMMCEIVRRYLVSGNILSARDIQKLKTKSEPYKFRTDGSQELLEDELIIKGGLLETICKEDLSLGVVMPLLDGRVRDVRSEDSYS</sequence>
<evidence type="ECO:0000313" key="7">
    <source>
        <dbReference type="Proteomes" id="UP000217199"/>
    </source>
</evidence>
<dbReference type="STRING" id="2282107.A0A286UJ33"/>
<gene>
    <name evidence="6" type="ORF">PNOK_0441900</name>
</gene>
<keyword evidence="7" id="KW-1185">Reference proteome</keyword>
<dbReference type="SUPFAM" id="SSF55816">
    <property type="entry name" value="5'-nucleotidase (syn. UDP-sugar hydrolase), C-terminal domain"/>
    <property type="match status" value="2"/>
</dbReference>
<dbReference type="InParanoid" id="A0A286UJ33"/>
<dbReference type="Pfam" id="PF02872">
    <property type="entry name" value="5_nucleotid_C"/>
    <property type="match status" value="1"/>
</dbReference>
<dbReference type="InterPro" id="IPR029052">
    <property type="entry name" value="Metallo-depent_PP-like"/>
</dbReference>
<name>A0A286UJ33_9AGAM</name>
<feature type="domain" description="Calcineurin-like phosphoesterase" evidence="4">
    <location>
        <begin position="42"/>
        <end position="226"/>
    </location>
</feature>
<comment type="similarity">
    <text evidence="1 3">Belongs to the 5'-nucleotidase family.</text>
</comment>
<dbReference type="GO" id="GO:0009166">
    <property type="term" value="P:nucleotide catabolic process"/>
    <property type="evidence" value="ECO:0007669"/>
    <property type="project" value="InterPro"/>
</dbReference>
<evidence type="ECO:0000256" key="1">
    <source>
        <dbReference type="ARBA" id="ARBA00006654"/>
    </source>
</evidence>